<keyword evidence="1" id="KW-0732">Signal</keyword>
<gene>
    <name evidence="2" type="ORF">ASPWEDRAFT_243786</name>
</gene>
<evidence type="ECO:0000313" key="2">
    <source>
        <dbReference type="EMBL" id="OJJ41090.1"/>
    </source>
</evidence>
<dbReference type="RefSeq" id="XP_040694766.1">
    <property type="nucleotide sequence ID" value="XM_040832605.1"/>
</dbReference>
<dbReference type="AlphaFoldDB" id="A0A1L9S1Q6"/>
<dbReference type="EMBL" id="KV878209">
    <property type="protein sequence ID" value="OJJ41090.1"/>
    <property type="molecule type" value="Genomic_DNA"/>
</dbReference>
<feature type="chain" id="PRO_5009887505" description="Secreted protein" evidence="1">
    <location>
        <begin position="22"/>
        <end position="121"/>
    </location>
</feature>
<evidence type="ECO:0000256" key="1">
    <source>
        <dbReference type="SAM" id="SignalP"/>
    </source>
</evidence>
<proteinExistence type="predicted"/>
<protein>
    <recommendedName>
        <fullName evidence="4">Secreted protein</fullName>
    </recommendedName>
</protein>
<keyword evidence="3" id="KW-1185">Reference proteome</keyword>
<reference evidence="3" key="1">
    <citation type="journal article" date="2017" name="Genome Biol.">
        <title>Comparative genomics reveals high biological diversity and specific adaptations in the industrially and medically important fungal genus Aspergillus.</title>
        <authorList>
            <person name="de Vries R.P."/>
            <person name="Riley R."/>
            <person name="Wiebenga A."/>
            <person name="Aguilar-Osorio G."/>
            <person name="Amillis S."/>
            <person name="Uchima C.A."/>
            <person name="Anderluh G."/>
            <person name="Asadollahi M."/>
            <person name="Askin M."/>
            <person name="Barry K."/>
            <person name="Battaglia E."/>
            <person name="Bayram O."/>
            <person name="Benocci T."/>
            <person name="Braus-Stromeyer S.A."/>
            <person name="Caldana C."/>
            <person name="Canovas D."/>
            <person name="Cerqueira G.C."/>
            <person name="Chen F."/>
            <person name="Chen W."/>
            <person name="Choi C."/>
            <person name="Clum A."/>
            <person name="Dos Santos R.A."/>
            <person name="Damasio A.R."/>
            <person name="Diallinas G."/>
            <person name="Emri T."/>
            <person name="Fekete E."/>
            <person name="Flipphi M."/>
            <person name="Freyberg S."/>
            <person name="Gallo A."/>
            <person name="Gournas C."/>
            <person name="Habgood R."/>
            <person name="Hainaut M."/>
            <person name="Harispe M.L."/>
            <person name="Henrissat B."/>
            <person name="Hilden K.S."/>
            <person name="Hope R."/>
            <person name="Hossain A."/>
            <person name="Karabika E."/>
            <person name="Karaffa L."/>
            <person name="Karanyi Z."/>
            <person name="Krasevec N."/>
            <person name="Kuo A."/>
            <person name="Kusch H."/>
            <person name="LaButti K."/>
            <person name="Lagendijk E.L."/>
            <person name="Lapidus A."/>
            <person name="Levasseur A."/>
            <person name="Lindquist E."/>
            <person name="Lipzen A."/>
            <person name="Logrieco A.F."/>
            <person name="MacCabe A."/>
            <person name="Maekelae M.R."/>
            <person name="Malavazi I."/>
            <person name="Melin P."/>
            <person name="Meyer V."/>
            <person name="Mielnichuk N."/>
            <person name="Miskei M."/>
            <person name="Molnar A.P."/>
            <person name="Mule G."/>
            <person name="Ngan C.Y."/>
            <person name="Orejas M."/>
            <person name="Orosz E."/>
            <person name="Ouedraogo J.P."/>
            <person name="Overkamp K.M."/>
            <person name="Park H.-S."/>
            <person name="Perrone G."/>
            <person name="Piumi F."/>
            <person name="Punt P.J."/>
            <person name="Ram A.F."/>
            <person name="Ramon A."/>
            <person name="Rauscher S."/>
            <person name="Record E."/>
            <person name="Riano-Pachon D.M."/>
            <person name="Robert V."/>
            <person name="Roehrig J."/>
            <person name="Ruller R."/>
            <person name="Salamov A."/>
            <person name="Salih N.S."/>
            <person name="Samson R.A."/>
            <person name="Sandor E."/>
            <person name="Sanguinetti M."/>
            <person name="Schuetze T."/>
            <person name="Sepcic K."/>
            <person name="Shelest E."/>
            <person name="Sherlock G."/>
            <person name="Sophianopoulou V."/>
            <person name="Squina F.M."/>
            <person name="Sun H."/>
            <person name="Susca A."/>
            <person name="Todd R.B."/>
            <person name="Tsang A."/>
            <person name="Unkles S.E."/>
            <person name="van de Wiele N."/>
            <person name="van Rossen-Uffink D."/>
            <person name="Oliveira J.V."/>
            <person name="Vesth T.C."/>
            <person name="Visser J."/>
            <person name="Yu J.-H."/>
            <person name="Zhou M."/>
            <person name="Andersen M.R."/>
            <person name="Archer D.B."/>
            <person name="Baker S.E."/>
            <person name="Benoit I."/>
            <person name="Brakhage A.A."/>
            <person name="Braus G.H."/>
            <person name="Fischer R."/>
            <person name="Frisvad J.C."/>
            <person name="Goldman G.H."/>
            <person name="Houbraken J."/>
            <person name="Oakley B."/>
            <person name="Pocsi I."/>
            <person name="Scazzocchio C."/>
            <person name="Seiboth B."/>
            <person name="vanKuyk P.A."/>
            <person name="Wortman J."/>
            <person name="Dyer P.S."/>
            <person name="Grigoriev I.V."/>
        </authorList>
    </citation>
    <scope>NUCLEOTIDE SEQUENCE [LARGE SCALE GENOMIC DNA]</scope>
    <source>
        <strain evidence="3">DTO 134E9</strain>
    </source>
</reference>
<feature type="signal peptide" evidence="1">
    <location>
        <begin position="1"/>
        <end position="21"/>
    </location>
</feature>
<evidence type="ECO:0000313" key="3">
    <source>
        <dbReference type="Proteomes" id="UP000184383"/>
    </source>
</evidence>
<evidence type="ECO:0008006" key="4">
    <source>
        <dbReference type="Google" id="ProtNLM"/>
    </source>
</evidence>
<dbReference type="VEuPathDB" id="FungiDB:ASPWEDRAFT_243786"/>
<sequence length="121" mass="13656">MAGKFFFSLFPLFFPLFKCSSESTTDGYSHRLSSFCPTQASQGKPRQHDGLRVHRIVWLWSPGKLTSPRSWNSRGAAGVEFGSRFPYKDRIRTTKTDGQLRANIQSRGGIDTAEEGNRLLN</sequence>
<dbReference type="GeneID" id="63748453"/>
<dbReference type="Proteomes" id="UP000184383">
    <property type="component" value="Unassembled WGS sequence"/>
</dbReference>
<accession>A0A1L9S1Q6</accession>
<name>A0A1L9S1Q6_ASPWE</name>
<organism evidence="2 3">
    <name type="scientific">Aspergillus wentii DTO 134E9</name>
    <dbReference type="NCBI Taxonomy" id="1073089"/>
    <lineage>
        <taxon>Eukaryota</taxon>
        <taxon>Fungi</taxon>
        <taxon>Dikarya</taxon>
        <taxon>Ascomycota</taxon>
        <taxon>Pezizomycotina</taxon>
        <taxon>Eurotiomycetes</taxon>
        <taxon>Eurotiomycetidae</taxon>
        <taxon>Eurotiales</taxon>
        <taxon>Aspergillaceae</taxon>
        <taxon>Aspergillus</taxon>
        <taxon>Aspergillus subgen. Cremei</taxon>
    </lineage>
</organism>